<gene>
    <name evidence="2" type="ORF">P3T76_005933</name>
</gene>
<evidence type="ECO:0000256" key="1">
    <source>
        <dbReference type="SAM" id="MobiDB-lite"/>
    </source>
</evidence>
<comment type="caution">
    <text evidence="2">The sequence shown here is derived from an EMBL/GenBank/DDBJ whole genome shotgun (WGS) entry which is preliminary data.</text>
</comment>
<name>A0AAD9GP89_9STRA</name>
<proteinExistence type="predicted"/>
<reference evidence="2" key="1">
    <citation type="submission" date="2023-08" db="EMBL/GenBank/DDBJ databases">
        <title>Reference Genome Resource for the Citrus Pathogen Phytophthora citrophthora.</title>
        <authorList>
            <person name="Moller H."/>
            <person name="Coetzee B."/>
            <person name="Rose L.J."/>
            <person name="Van Niekerk J.M."/>
        </authorList>
    </citation>
    <scope>NUCLEOTIDE SEQUENCE</scope>
    <source>
        <strain evidence="2">STE-U-9442</strain>
    </source>
</reference>
<evidence type="ECO:0000313" key="2">
    <source>
        <dbReference type="EMBL" id="KAK1942434.1"/>
    </source>
</evidence>
<dbReference type="AlphaFoldDB" id="A0AAD9GP89"/>
<organism evidence="2 3">
    <name type="scientific">Phytophthora citrophthora</name>
    <dbReference type="NCBI Taxonomy" id="4793"/>
    <lineage>
        <taxon>Eukaryota</taxon>
        <taxon>Sar</taxon>
        <taxon>Stramenopiles</taxon>
        <taxon>Oomycota</taxon>
        <taxon>Peronosporomycetes</taxon>
        <taxon>Peronosporales</taxon>
        <taxon>Peronosporaceae</taxon>
        <taxon>Phytophthora</taxon>
    </lineage>
</organism>
<sequence length="130" mass="14471">MKLEVTLTKMGRRGVQQLTSAEWREALEQQIREKQQQRGINGGDGGADQLQKRSQSAPQQGEDDGELISSVPGLERAVTTATVGGQMEKNAVAGRRRQFQQQSQDEYFKGLREQIEEKKVSSSGRVQVVL</sequence>
<protein>
    <submittedName>
        <fullName evidence="2">Uncharacterized protein</fullName>
    </submittedName>
</protein>
<feature type="region of interest" description="Disordered" evidence="1">
    <location>
        <begin position="29"/>
        <end position="102"/>
    </location>
</feature>
<evidence type="ECO:0000313" key="3">
    <source>
        <dbReference type="Proteomes" id="UP001259832"/>
    </source>
</evidence>
<dbReference type="EMBL" id="JASMQC010000009">
    <property type="protein sequence ID" value="KAK1942434.1"/>
    <property type="molecule type" value="Genomic_DNA"/>
</dbReference>
<accession>A0AAD9GP89</accession>
<keyword evidence="3" id="KW-1185">Reference proteome</keyword>
<dbReference type="Proteomes" id="UP001259832">
    <property type="component" value="Unassembled WGS sequence"/>
</dbReference>